<dbReference type="Pfam" id="PF01903">
    <property type="entry name" value="CbiX"/>
    <property type="match status" value="2"/>
</dbReference>
<dbReference type="InterPro" id="IPR002762">
    <property type="entry name" value="CbiX-like"/>
</dbReference>
<organism evidence="3 4">
    <name type="scientific">Ornithinimicrobium tianjinense</name>
    <dbReference type="NCBI Taxonomy" id="1195761"/>
    <lineage>
        <taxon>Bacteria</taxon>
        <taxon>Bacillati</taxon>
        <taxon>Actinomycetota</taxon>
        <taxon>Actinomycetes</taxon>
        <taxon>Micrococcales</taxon>
        <taxon>Ornithinimicrobiaceae</taxon>
        <taxon>Ornithinimicrobium</taxon>
    </lineage>
</organism>
<reference evidence="3" key="1">
    <citation type="journal article" date="2014" name="Int. J. Syst. Evol. Microbiol.">
        <title>Complete genome sequence of Corynebacterium casei LMG S-19264T (=DSM 44701T), isolated from a smear-ripened cheese.</title>
        <authorList>
            <consortium name="US DOE Joint Genome Institute (JGI-PGF)"/>
            <person name="Walter F."/>
            <person name="Albersmeier A."/>
            <person name="Kalinowski J."/>
            <person name="Ruckert C."/>
        </authorList>
    </citation>
    <scope>NUCLEOTIDE SEQUENCE</scope>
    <source>
        <strain evidence="3">CGMCC 1.12160</strain>
    </source>
</reference>
<name>A0A917BD32_9MICO</name>
<dbReference type="InterPro" id="IPR050963">
    <property type="entry name" value="Sirohydro_Cobaltochel/CbiX"/>
</dbReference>
<reference evidence="3" key="2">
    <citation type="submission" date="2020-09" db="EMBL/GenBank/DDBJ databases">
        <authorList>
            <person name="Sun Q."/>
            <person name="Zhou Y."/>
        </authorList>
    </citation>
    <scope>NUCLEOTIDE SEQUENCE</scope>
    <source>
        <strain evidence="3">CGMCC 1.12160</strain>
    </source>
</reference>
<dbReference type="PANTHER" id="PTHR33542:SF5">
    <property type="entry name" value="FERROCHELATASE CHE1"/>
    <property type="match status" value="1"/>
</dbReference>
<dbReference type="Proteomes" id="UP000605670">
    <property type="component" value="Unassembled WGS sequence"/>
</dbReference>
<protein>
    <submittedName>
        <fullName evidence="3">Cobalamin biosynthesis protein CbiX</fullName>
    </submittedName>
</protein>
<evidence type="ECO:0000313" key="4">
    <source>
        <dbReference type="Proteomes" id="UP000605670"/>
    </source>
</evidence>
<comment type="caution">
    <text evidence="3">The sequence shown here is derived from an EMBL/GenBank/DDBJ whole genome shotgun (WGS) entry which is preliminary data.</text>
</comment>
<dbReference type="EMBL" id="BMEM01000001">
    <property type="protein sequence ID" value="GGF37795.1"/>
    <property type="molecule type" value="Genomic_DNA"/>
</dbReference>
<accession>A0A917BD32</accession>
<keyword evidence="2" id="KW-0456">Lyase</keyword>
<sequence>MSAPEGSGVPVLRPLVLAAHGTASEDGRRVVERCAAEAAALLGVDHTVGYVDVCGPSLEEALTDLDRPVVVPFFLASGYHVRQDVPSAVASAAPGATVTPALGDADEVVQALAARVLEAVGGDGLDAVVLTAAGSSVTAARDEVVRVSTLLGEALDVATGTAYLTGPGPRPDEEVARLRAAGHRRVVLASHLLSPGHFLDRAHAAAASLGTISTDALGTHRAVADLVVRRYRDAG</sequence>
<dbReference type="GO" id="GO:0046872">
    <property type="term" value="F:metal ion binding"/>
    <property type="evidence" value="ECO:0007669"/>
    <property type="project" value="UniProtKB-KW"/>
</dbReference>
<evidence type="ECO:0000256" key="1">
    <source>
        <dbReference type="ARBA" id="ARBA00022723"/>
    </source>
</evidence>
<dbReference type="AlphaFoldDB" id="A0A917BD32"/>
<evidence type="ECO:0000256" key="2">
    <source>
        <dbReference type="ARBA" id="ARBA00023239"/>
    </source>
</evidence>
<dbReference type="CDD" id="cd03416">
    <property type="entry name" value="CbiX_SirB_N"/>
    <property type="match status" value="1"/>
</dbReference>
<dbReference type="PANTHER" id="PTHR33542">
    <property type="entry name" value="SIROHYDROCHLORIN FERROCHELATASE, CHLOROPLASTIC"/>
    <property type="match status" value="1"/>
</dbReference>
<dbReference type="RefSeq" id="WP_188427732.1">
    <property type="nucleotide sequence ID" value="NZ_BAABKH010000010.1"/>
</dbReference>
<keyword evidence="1" id="KW-0479">Metal-binding</keyword>
<dbReference type="SUPFAM" id="SSF53800">
    <property type="entry name" value="Chelatase"/>
    <property type="match status" value="1"/>
</dbReference>
<dbReference type="GO" id="GO:0016829">
    <property type="term" value="F:lyase activity"/>
    <property type="evidence" value="ECO:0007669"/>
    <property type="project" value="UniProtKB-KW"/>
</dbReference>
<evidence type="ECO:0000313" key="3">
    <source>
        <dbReference type="EMBL" id="GGF37795.1"/>
    </source>
</evidence>
<gene>
    <name evidence="3" type="ORF">GCM10011366_01650</name>
</gene>
<proteinExistence type="predicted"/>
<dbReference type="Gene3D" id="3.40.50.1400">
    <property type="match status" value="2"/>
</dbReference>
<keyword evidence="4" id="KW-1185">Reference proteome</keyword>